<name>A0AAV4FRA0_9GAST</name>
<gene>
    <name evidence="2" type="ORF">ElyMa_005790200</name>
</gene>
<evidence type="ECO:0000313" key="3">
    <source>
        <dbReference type="Proteomes" id="UP000762676"/>
    </source>
</evidence>
<dbReference type="AlphaFoldDB" id="A0AAV4FRA0"/>
<evidence type="ECO:0000256" key="1">
    <source>
        <dbReference type="SAM" id="MobiDB-lite"/>
    </source>
</evidence>
<proteinExistence type="predicted"/>
<feature type="region of interest" description="Disordered" evidence="1">
    <location>
        <begin position="1"/>
        <end position="58"/>
    </location>
</feature>
<organism evidence="2 3">
    <name type="scientific">Elysia marginata</name>
    <dbReference type="NCBI Taxonomy" id="1093978"/>
    <lineage>
        <taxon>Eukaryota</taxon>
        <taxon>Metazoa</taxon>
        <taxon>Spiralia</taxon>
        <taxon>Lophotrochozoa</taxon>
        <taxon>Mollusca</taxon>
        <taxon>Gastropoda</taxon>
        <taxon>Heterobranchia</taxon>
        <taxon>Euthyneura</taxon>
        <taxon>Panpulmonata</taxon>
        <taxon>Sacoglossa</taxon>
        <taxon>Placobranchoidea</taxon>
        <taxon>Plakobranchidae</taxon>
        <taxon>Elysia</taxon>
    </lineage>
</organism>
<protein>
    <submittedName>
        <fullName evidence="2">Uncharacterized protein</fullName>
    </submittedName>
</protein>
<dbReference type="EMBL" id="BMAT01011622">
    <property type="protein sequence ID" value="GFR76012.1"/>
    <property type="molecule type" value="Genomic_DNA"/>
</dbReference>
<sequence>MDIDGNKALLALPPPEEEMDEKTSEEIEMNLDVPSPDKSSDENDDDGKAKKQKQSKEMIDIAKLIASIPRPKRKMTYAVPKPKPGPKQPTPSLYQKSMVIRHARSKYPTEVLDGIKWENVGAKKTMSGDSDVNKLVSEYLNLVHEHLGYYPSALTFEALESRIQASTKAPDESDSEHFQRIASALQIISLIKSSKVVNLKDVVELALRQMSETQQHERYETALRIKAAKINSEVIKTEAETDALKHKTDVDVATESECGVLQRQLDSTVTRQKVAQTITAFGTTPFQHLLDEYPTETMENDYFTSRCNILFDTYLNRK</sequence>
<evidence type="ECO:0000313" key="2">
    <source>
        <dbReference type="EMBL" id="GFR76012.1"/>
    </source>
</evidence>
<keyword evidence="3" id="KW-1185">Reference proteome</keyword>
<feature type="compositionally biased region" description="Basic and acidic residues" evidence="1">
    <location>
        <begin position="38"/>
        <end position="58"/>
    </location>
</feature>
<reference evidence="2 3" key="1">
    <citation type="journal article" date="2021" name="Elife">
        <title>Chloroplast acquisition without the gene transfer in kleptoplastic sea slugs, Plakobranchus ocellatus.</title>
        <authorList>
            <person name="Maeda T."/>
            <person name="Takahashi S."/>
            <person name="Yoshida T."/>
            <person name="Shimamura S."/>
            <person name="Takaki Y."/>
            <person name="Nagai Y."/>
            <person name="Toyoda A."/>
            <person name="Suzuki Y."/>
            <person name="Arimoto A."/>
            <person name="Ishii H."/>
            <person name="Satoh N."/>
            <person name="Nishiyama T."/>
            <person name="Hasebe M."/>
            <person name="Maruyama T."/>
            <person name="Minagawa J."/>
            <person name="Obokata J."/>
            <person name="Shigenobu S."/>
        </authorList>
    </citation>
    <scope>NUCLEOTIDE SEQUENCE [LARGE SCALE GENOMIC DNA]</scope>
</reference>
<dbReference type="Proteomes" id="UP000762676">
    <property type="component" value="Unassembled WGS sequence"/>
</dbReference>
<comment type="caution">
    <text evidence="2">The sequence shown here is derived from an EMBL/GenBank/DDBJ whole genome shotgun (WGS) entry which is preliminary data.</text>
</comment>
<accession>A0AAV4FRA0</accession>